<dbReference type="OrthoDB" id="1434107at2759"/>
<reference evidence="3" key="1">
    <citation type="submission" date="2016-04" db="EMBL/GenBank/DDBJ databases">
        <title>Cephalotus genome sequencing.</title>
        <authorList>
            <person name="Fukushima K."/>
            <person name="Hasebe M."/>
            <person name="Fang X."/>
        </authorList>
    </citation>
    <scope>NUCLEOTIDE SEQUENCE [LARGE SCALE GENOMIC DNA]</scope>
    <source>
        <strain evidence="3">cv. St1</strain>
    </source>
</reference>
<gene>
    <name evidence="2" type="ORF">CFOL_v3_10515</name>
</gene>
<feature type="domain" description="Reverse transcriptase zinc-binding" evidence="1">
    <location>
        <begin position="38"/>
        <end position="107"/>
    </location>
</feature>
<evidence type="ECO:0000313" key="3">
    <source>
        <dbReference type="Proteomes" id="UP000187406"/>
    </source>
</evidence>
<dbReference type="Proteomes" id="UP000187406">
    <property type="component" value="Unassembled WGS sequence"/>
</dbReference>
<name>A0A1Q3BG46_CEPFO</name>
<evidence type="ECO:0000259" key="1">
    <source>
        <dbReference type="Pfam" id="PF13966"/>
    </source>
</evidence>
<protein>
    <submittedName>
        <fullName evidence="2">Zf-RVT domain-containing protein</fullName>
    </submittedName>
</protein>
<proteinExistence type="predicted"/>
<dbReference type="InterPro" id="IPR026960">
    <property type="entry name" value="RVT-Znf"/>
</dbReference>
<dbReference type="AlphaFoldDB" id="A0A1Q3BG46"/>
<accession>A0A1Q3BG46</accession>
<dbReference type="InParanoid" id="A0A1Q3BG46"/>
<comment type="caution">
    <text evidence="2">The sequence shown here is derived from an EMBL/GenBank/DDBJ whole genome shotgun (WGS) entry which is preliminary data.</text>
</comment>
<evidence type="ECO:0000313" key="2">
    <source>
        <dbReference type="EMBL" id="GAV67006.1"/>
    </source>
</evidence>
<organism evidence="2 3">
    <name type="scientific">Cephalotus follicularis</name>
    <name type="common">Albany pitcher plant</name>
    <dbReference type="NCBI Taxonomy" id="3775"/>
    <lineage>
        <taxon>Eukaryota</taxon>
        <taxon>Viridiplantae</taxon>
        <taxon>Streptophyta</taxon>
        <taxon>Embryophyta</taxon>
        <taxon>Tracheophyta</taxon>
        <taxon>Spermatophyta</taxon>
        <taxon>Magnoliopsida</taxon>
        <taxon>eudicotyledons</taxon>
        <taxon>Gunneridae</taxon>
        <taxon>Pentapetalae</taxon>
        <taxon>rosids</taxon>
        <taxon>fabids</taxon>
        <taxon>Oxalidales</taxon>
        <taxon>Cephalotaceae</taxon>
        <taxon>Cephalotus</taxon>
    </lineage>
</organism>
<dbReference type="Pfam" id="PF13966">
    <property type="entry name" value="zf-RVT"/>
    <property type="match status" value="1"/>
</dbReference>
<dbReference type="EMBL" id="BDDD01000515">
    <property type="protein sequence ID" value="GAV67006.1"/>
    <property type="molecule type" value="Genomic_DNA"/>
</dbReference>
<keyword evidence="3" id="KW-1185">Reference proteome</keyword>
<sequence>MWGKHSSGLYTVKTGYQLAYGILYGDERGSDVTAGAPASLWNWLWGTQLPQKTKMLGWKCGKGILPVLVSLASRIPNTDTQCKICHNETESILMHALFTCSWAQKVWQDSQLVIGKEMRTSTNMVDFLEMVGTKLSEDELRFLWIIA</sequence>